<gene>
    <name evidence="5" type="ORF">GA0074696_2938</name>
</gene>
<dbReference type="Pfam" id="PF17482">
    <property type="entry name" value="Phage_sheath_1C"/>
    <property type="match status" value="1"/>
</dbReference>
<evidence type="ECO:0008006" key="7">
    <source>
        <dbReference type="Google" id="ProtNLM"/>
    </source>
</evidence>
<evidence type="ECO:0000259" key="3">
    <source>
        <dbReference type="Pfam" id="PF04984"/>
    </source>
</evidence>
<dbReference type="Pfam" id="PF04984">
    <property type="entry name" value="Phage_sheath_1"/>
    <property type="match status" value="1"/>
</dbReference>
<evidence type="ECO:0000256" key="1">
    <source>
        <dbReference type="ARBA" id="ARBA00008005"/>
    </source>
</evidence>
<dbReference type="InterPro" id="IPR035089">
    <property type="entry name" value="Phage_sheath_subtilisin"/>
</dbReference>
<dbReference type="EMBL" id="LT607410">
    <property type="protein sequence ID" value="SCF13608.1"/>
    <property type="molecule type" value="Genomic_DNA"/>
</dbReference>
<dbReference type="InterPro" id="IPR020287">
    <property type="entry name" value="Tail_sheath_C"/>
</dbReference>
<evidence type="ECO:0000256" key="2">
    <source>
        <dbReference type="SAM" id="MobiDB-lite"/>
    </source>
</evidence>
<dbReference type="AlphaFoldDB" id="A0A1C4XYT1"/>
<dbReference type="Proteomes" id="UP000198228">
    <property type="component" value="Chromosome I"/>
</dbReference>
<feature type="domain" description="Tail sheath protein C-terminal" evidence="4">
    <location>
        <begin position="303"/>
        <end position="404"/>
    </location>
</feature>
<comment type="similarity">
    <text evidence="1">Belongs to the myoviridae tail sheath protein family.</text>
</comment>
<evidence type="ECO:0000313" key="6">
    <source>
        <dbReference type="Proteomes" id="UP000198228"/>
    </source>
</evidence>
<protein>
    <recommendedName>
        <fullName evidence="7">Phage tail sheath protein FI</fullName>
    </recommendedName>
</protein>
<feature type="region of interest" description="Disordered" evidence="2">
    <location>
        <begin position="162"/>
        <end position="200"/>
    </location>
</feature>
<organism evidence="5 6">
    <name type="scientific">Micromonospora purpureochromogenes</name>
    <dbReference type="NCBI Taxonomy" id="47872"/>
    <lineage>
        <taxon>Bacteria</taxon>
        <taxon>Bacillati</taxon>
        <taxon>Actinomycetota</taxon>
        <taxon>Actinomycetes</taxon>
        <taxon>Micromonosporales</taxon>
        <taxon>Micromonosporaceae</taxon>
        <taxon>Micromonospora</taxon>
    </lineage>
</organism>
<evidence type="ECO:0000259" key="4">
    <source>
        <dbReference type="Pfam" id="PF17482"/>
    </source>
</evidence>
<reference evidence="5 6" key="1">
    <citation type="submission" date="2016-06" db="EMBL/GenBank/DDBJ databases">
        <authorList>
            <person name="Kjaerup R.B."/>
            <person name="Dalgaard T.S."/>
            <person name="Juul-Madsen H.R."/>
        </authorList>
    </citation>
    <scope>NUCLEOTIDE SEQUENCE [LARGE SCALE GENOMIC DNA]</scope>
    <source>
        <strain evidence="5 6">DSM 43821</strain>
    </source>
</reference>
<dbReference type="InterPro" id="IPR052042">
    <property type="entry name" value="Tail_sheath_structural"/>
</dbReference>
<feature type="domain" description="Tail sheath protein subtilisin-like" evidence="3">
    <location>
        <begin position="222"/>
        <end position="298"/>
    </location>
</feature>
<evidence type="ECO:0000313" key="5">
    <source>
        <dbReference type="EMBL" id="SCF13608.1"/>
    </source>
</evidence>
<dbReference type="Gene3D" id="3.40.50.11780">
    <property type="match status" value="1"/>
</dbReference>
<accession>A0A1C4XYT1</accession>
<sequence length="419" mass="44965">MPNYFSPGIYVEEVPSGAHPIGPVGMSTAAFVGIAPDRGAHVDRAMPVNSWSEFLRLYAGGERPESTPLARAVFGFLDNGGTRCWVVNVGEGGQLTGGGQRRTGLQLLEAVDEVSILAAPGFHDPVSHEALLSMAERLRTMVAICDPPPGIDDISALTRVATPSSARAPRAADAKPAEGTAKPADDDDGGGGGGGGTVAYRPRQSDFGTCYFPWLRVRDPLSGDLVLTPPSGHMAGIWARTDGLRGVHKAPANEPVRGAVDLEYLVTRPEHDVLNPKGVNVIRYFAGEGIRVWGARTLAAEASEWRYLNVRRLSISIEQAIANGTRWMVFEPNDFSLWRSIRRDIGAFLTRVWRDGALLGRTPEEAFFVKCDEETNPADVRDAGMVVAHIGIAVVKPAEFVVFKLSQWAGGTETETIGG</sequence>
<dbReference type="PANTHER" id="PTHR35861">
    <property type="match status" value="1"/>
</dbReference>
<proteinExistence type="inferred from homology"/>
<dbReference type="RefSeq" id="WP_088961617.1">
    <property type="nucleotide sequence ID" value="NZ_LT607410.1"/>
</dbReference>
<dbReference type="PANTHER" id="PTHR35861:SF1">
    <property type="entry name" value="PHAGE TAIL SHEATH PROTEIN"/>
    <property type="match status" value="1"/>
</dbReference>
<name>A0A1C4XYT1_9ACTN</name>